<dbReference type="InterPro" id="IPR036390">
    <property type="entry name" value="WH_DNA-bd_sf"/>
</dbReference>
<dbReference type="GO" id="GO:0005096">
    <property type="term" value="F:GTPase activator activity"/>
    <property type="evidence" value="ECO:0007669"/>
    <property type="project" value="InterPro"/>
</dbReference>
<evidence type="ECO:0000313" key="10">
    <source>
        <dbReference type="Proteomes" id="UP000070544"/>
    </source>
</evidence>
<dbReference type="STRING" id="1344416.A0A139A5K0"/>
<feature type="compositionally biased region" description="Polar residues" evidence="7">
    <location>
        <begin position="1148"/>
        <end position="1157"/>
    </location>
</feature>
<feature type="non-terminal residue" evidence="9">
    <location>
        <position position="1902"/>
    </location>
</feature>
<feature type="region of interest" description="Disordered" evidence="7">
    <location>
        <begin position="1"/>
        <end position="28"/>
    </location>
</feature>
<dbReference type="Pfam" id="PF12257">
    <property type="entry name" value="IML1"/>
    <property type="match status" value="1"/>
</dbReference>
<feature type="domain" description="DEP" evidence="8">
    <location>
        <begin position="1562"/>
        <end position="1637"/>
    </location>
</feature>
<evidence type="ECO:0000259" key="8">
    <source>
        <dbReference type="PROSITE" id="PS50186"/>
    </source>
</evidence>
<evidence type="ECO:0000256" key="7">
    <source>
        <dbReference type="SAM" id="MobiDB-lite"/>
    </source>
</evidence>
<accession>A0A139A5K0</accession>
<dbReference type="GO" id="GO:0010508">
    <property type="term" value="P:positive regulation of autophagy"/>
    <property type="evidence" value="ECO:0007669"/>
    <property type="project" value="TreeGrafter"/>
</dbReference>
<gene>
    <name evidence="9" type="ORF">M427DRAFT_147259</name>
</gene>
<dbReference type="Proteomes" id="UP000070544">
    <property type="component" value="Unassembled WGS sequence"/>
</dbReference>
<keyword evidence="5" id="KW-0926">Vacuole</keyword>
<dbReference type="InterPro" id="IPR048255">
    <property type="entry name" value="IML1_N"/>
</dbReference>
<dbReference type="InterPro" id="IPR036388">
    <property type="entry name" value="WH-like_DNA-bd_sf"/>
</dbReference>
<dbReference type="InterPro" id="IPR027244">
    <property type="entry name" value="IML1"/>
</dbReference>
<dbReference type="PANTHER" id="PTHR13179">
    <property type="entry name" value="DEP DOMAIN CONTAINING PROTEIN 5"/>
    <property type="match status" value="1"/>
</dbReference>
<dbReference type="GO" id="GO:1990130">
    <property type="term" value="C:GATOR1 complex"/>
    <property type="evidence" value="ECO:0007669"/>
    <property type="project" value="TreeGrafter"/>
</dbReference>
<evidence type="ECO:0000256" key="2">
    <source>
        <dbReference type="ARBA" id="ARBA00005643"/>
    </source>
</evidence>
<sequence>MSGSREDGIPGRGFPPVHGDGSVNSRFQNRQQDAGHGELGAFGESLHMKEDQNILGIVVRKNVDLVRARVRYLPRDDSVRNTETSRRSPNHVTRNRHLHRLCTLRPSNTRTSPVHISTAKSSPVRALANETCRTGAADADGVMEKVDMGGGTTCGWWGYEVTSRTKTGESKNIAKGTTNLDSRHAKCPTRRDPIPLRARRVRGGPVRGARRSWRRSIVGLYGGHGERRCVVCVWRNTKMETWECASETTKTVRSGAKKERNASLPLSSPGTRWPAAALTAAAMEWRDTDSRVLHLWVHEATFSKHDLIINPDLLPGISENDVLEIIPGHSLAPQDAGALHSHSRLFLIPRRPDRDMLVRQPNLQVSIERTIASAFDLRARGDVVLKKVDRVQVAVDYVEIMFKDQYFARPDMWLLRQDLENTCLFRGRKLGHFGIVRAAVRELYAKGEIVASGLVTPTTKVIFRSESAKVYIFIQMSKEMAHFDEDGELYRGKCLNGFLLDLYERWRHMGTNHLVTIVLTTRVFYPPDMDHTLLGTNGIQRDGRTGRFYRDFYRVVIDFEARAEWPEVLRKLKEAFARFEADVLQVTREDGSTVLYGENSMGYEGNVLEALNIALNPFDRHFVDRDLLRTGLSIMFVTPTPGFFECSRDLLRLSTQRMIDHGLGLDIVSLCRPPLYTVPLFRFFSEPTDGGAAAAGAGAGGGYIAPTHNALEGMANPTNGSFDPQKFLDVAEMDHVCTADPIFCKVCESEAQDWRGRWTIPHWIDMSFWNRQAEDRLKGAQHGGPEDVLRGDRFMFRCRMHSVQIGLQQGLEHNVIVPVEIPALHQRFEKLVEYRGGAPSIALSIENDSIDAASMSTQHNASSLRPRINRLADAVSIRTSHAIDAADEYDEYDELQFAPMAIRSKHSTEARGYPAGGPELVSPESEKASSPSRGAIATDSEHMSPDRAEGKGRPSVGAVLVTESDRMVSARQAAKRAENIAPVTSTLVASAELGNQFTKAVEASKTASPTSASATSSPVTTTGRTLAAPVSAYSYLMSLFRGTNSGHEVKSERNSHSIGDTTMIPTREAEVDKAHRRASAEVSRTANQNIPARGADRTSVQQLGSGTYSGGRHTLSRSFNSSDPVGILHSPRDREAKFGGSSPREVDSTASKFSPNSSDLVRFKGKVGKDTLQHSFKPIHPFNPAKNIVKITPDIRRWNHIFPQHDQYADDPIMKWKSLCTPACLPLTSDFVPTTEEIAAHYKESSYIVSPSLDDVHTDKRQTDLDFVFELILHRLGQGFQLHPQGNISPSDTGFYHGPRVIGASFKSLKDLESEGIVTFKSGVVHESNSQWSKIPKEQGYLLSHGDHIHRLIPDSTGSQNVEVKRYVKKGDSSNTTITYSAAISPKNHVGFYSRTITFRYAPLAQYAWNYLDQIISGYRDDYKDDLRFWRTRFVLLPLDTLPSGAFIQHAGLSPAERLNEEEIRIAAFTKFLEQFEKIIMRSTTEPQLPKKDKFKQKPLPNSVKVTFTTYNPSGFVATELQKLKADYEGSLEKTVPKQNDSDVELLLTSAQWSTIFAAMHSPGAVTFKDRRWHFRFYEQVFIGAEWVDWAVRAFADISTREDAVNFGQKLMENGVIQHCLGNHGFLDGHYWYRLQNELEANVAIGRNVKLGGDHESPKADVSSGAFHEPRLSAPSSLKSTSRANARVELSKRTKIDVDFQKRSKRPEWVYLHYDTRLIDDLLGSWSRTAERCGLRMVEVPISQTEPFSEENPFSSVTHVPLVHQPPTPIELRARLPAKMRVPKEWFEHELLKGEGFILDMEADARFPEGSVKFSYSRTKFKHTQYIHKTGVAFVQILEPGQGFNWVANRLLTPNFASGPTARTPIKGSDLRSSEQHLSSFKTLCKDAQRLTNIWETSMQKL</sequence>
<dbReference type="SMART" id="SM00049">
    <property type="entry name" value="DEP"/>
    <property type="match status" value="1"/>
</dbReference>
<dbReference type="GO" id="GO:0035556">
    <property type="term" value="P:intracellular signal transduction"/>
    <property type="evidence" value="ECO:0007669"/>
    <property type="project" value="InterPro"/>
</dbReference>
<dbReference type="OMA" id="SWMNATP"/>
<comment type="subcellular location">
    <subcellularLocation>
        <location evidence="1">Vacuole membrane</location>
        <topology evidence="1">Peripheral membrane protein</topology>
    </subcellularLocation>
</comment>
<feature type="region of interest" description="Disordered" evidence="7">
    <location>
        <begin position="1003"/>
        <end position="1022"/>
    </location>
</feature>
<keyword evidence="6" id="KW-0472">Membrane</keyword>
<dbReference type="PANTHER" id="PTHR13179:SF8">
    <property type="entry name" value="GATOR COMPLEX PROTEIN DEPDC5"/>
    <property type="match status" value="1"/>
</dbReference>
<feature type="compositionally biased region" description="Polar residues" evidence="7">
    <location>
        <begin position="1674"/>
        <end position="1684"/>
    </location>
</feature>
<evidence type="ECO:0000256" key="1">
    <source>
        <dbReference type="ARBA" id="ARBA00004148"/>
    </source>
</evidence>
<dbReference type="InterPro" id="IPR000591">
    <property type="entry name" value="DEP_dom"/>
</dbReference>
<feature type="region of interest" description="Disordered" evidence="7">
    <location>
        <begin position="1655"/>
        <end position="1685"/>
    </location>
</feature>
<proteinExistence type="inferred from homology"/>
<dbReference type="PROSITE" id="PS50186">
    <property type="entry name" value="DEP"/>
    <property type="match status" value="1"/>
</dbReference>
<dbReference type="Pfam" id="PF00610">
    <property type="entry name" value="DEP"/>
    <property type="match status" value="1"/>
</dbReference>
<dbReference type="EMBL" id="KQ965791">
    <property type="protein sequence ID" value="KXS12070.1"/>
    <property type="molecule type" value="Genomic_DNA"/>
</dbReference>
<evidence type="ECO:0000256" key="3">
    <source>
        <dbReference type="ARBA" id="ARBA00018529"/>
    </source>
</evidence>
<evidence type="ECO:0000313" key="9">
    <source>
        <dbReference type="EMBL" id="KXS12070.1"/>
    </source>
</evidence>
<organism evidence="9 10">
    <name type="scientific">Gonapodya prolifera (strain JEL478)</name>
    <name type="common">Monoblepharis prolifera</name>
    <dbReference type="NCBI Taxonomy" id="1344416"/>
    <lineage>
        <taxon>Eukaryota</taxon>
        <taxon>Fungi</taxon>
        <taxon>Fungi incertae sedis</taxon>
        <taxon>Chytridiomycota</taxon>
        <taxon>Chytridiomycota incertae sedis</taxon>
        <taxon>Monoblepharidomycetes</taxon>
        <taxon>Monoblepharidales</taxon>
        <taxon>Gonapodyaceae</taxon>
        <taxon>Gonapodya</taxon>
    </lineage>
</organism>
<comment type="similarity">
    <text evidence="2">Belongs to the IML1 family.</text>
</comment>
<reference evidence="9 10" key="1">
    <citation type="journal article" date="2015" name="Genome Biol. Evol.">
        <title>Phylogenomic analyses indicate that early fungi evolved digesting cell walls of algal ancestors of land plants.</title>
        <authorList>
            <person name="Chang Y."/>
            <person name="Wang S."/>
            <person name="Sekimoto S."/>
            <person name="Aerts A.L."/>
            <person name="Choi C."/>
            <person name="Clum A."/>
            <person name="LaButti K.M."/>
            <person name="Lindquist E.A."/>
            <person name="Yee Ngan C."/>
            <person name="Ohm R.A."/>
            <person name="Salamov A.A."/>
            <person name="Grigoriev I.V."/>
            <person name="Spatafora J.W."/>
            <person name="Berbee M.L."/>
        </authorList>
    </citation>
    <scope>NUCLEOTIDE SEQUENCE [LARGE SCALE GENOMIC DNA]</scope>
    <source>
        <strain evidence="9 10">JEL478</strain>
    </source>
</reference>
<dbReference type="CDD" id="cd04449">
    <property type="entry name" value="DEP_DEPDC5-like"/>
    <property type="match status" value="1"/>
</dbReference>
<evidence type="ECO:0000256" key="4">
    <source>
        <dbReference type="ARBA" id="ARBA00021881"/>
    </source>
</evidence>
<dbReference type="InterPro" id="IPR057068">
    <property type="entry name" value="IML1_N_fung"/>
</dbReference>
<dbReference type="Pfam" id="PF24438">
    <property type="entry name" value="IML1_N_fung"/>
    <property type="match status" value="1"/>
</dbReference>
<feature type="region of interest" description="Disordered" evidence="7">
    <location>
        <begin position="1094"/>
        <end position="1157"/>
    </location>
</feature>
<dbReference type="SUPFAM" id="SSF46785">
    <property type="entry name" value="Winged helix' DNA-binding domain"/>
    <property type="match status" value="1"/>
</dbReference>
<feature type="compositionally biased region" description="Basic and acidic residues" evidence="7">
    <location>
        <begin position="939"/>
        <end position="952"/>
    </location>
</feature>
<protein>
    <recommendedName>
        <fullName evidence="3">Vacuolar membrane-associated protein IML1</fullName>
    </recommendedName>
    <alternativeName>
        <fullName evidence="4">Vacuolar membrane-associated protein iml1</fullName>
    </alternativeName>
</protein>
<dbReference type="GO" id="GO:1904262">
    <property type="term" value="P:negative regulation of TORC1 signaling"/>
    <property type="evidence" value="ECO:0007669"/>
    <property type="project" value="TreeGrafter"/>
</dbReference>
<evidence type="ECO:0000256" key="6">
    <source>
        <dbReference type="ARBA" id="ARBA00023136"/>
    </source>
</evidence>
<feature type="region of interest" description="Disordered" evidence="7">
    <location>
        <begin position="908"/>
        <end position="953"/>
    </location>
</feature>
<dbReference type="GO" id="GO:0005774">
    <property type="term" value="C:vacuolar membrane"/>
    <property type="evidence" value="ECO:0007669"/>
    <property type="project" value="UniProtKB-SubCell"/>
</dbReference>
<name>A0A139A5K0_GONPJ</name>
<evidence type="ECO:0000256" key="5">
    <source>
        <dbReference type="ARBA" id="ARBA00022554"/>
    </source>
</evidence>
<dbReference type="Gene3D" id="1.10.10.10">
    <property type="entry name" value="Winged helix-like DNA-binding domain superfamily/Winged helix DNA-binding domain"/>
    <property type="match status" value="1"/>
</dbReference>
<keyword evidence="10" id="KW-1185">Reference proteome</keyword>
<dbReference type="OrthoDB" id="39497at2759"/>